<evidence type="ECO:0000313" key="1">
    <source>
        <dbReference type="EMBL" id="GAJ10248.1"/>
    </source>
</evidence>
<protein>
    <submittedName>
        <fullName evidence="1">Uncharacterized protein</fullName>
    </submittedName>
</protein>
<dbReference type="AlphaFoldDB" id="X1TY37"/>
<proteinExistence type="predicted"/>
<accession>X1TY37</accession>
<feature type="non-terminal residue" evidence="1">
    <location>
        <position position="1"/>
    </location>
</feature>
<dbReference type="EMBL" id="BARW01026876">
    <property type="protein sequence ID" value="GAJ10248.1"/>
    <property type="molecule type" value="Genomic_DNA"/>
</dbReference>
<sequence>DLQAFWEELQSYVDEPSPTDIDDLPTRVQDAICGGIAVLSICHREWLEGDPVRAKWCLDQIETIISSPTPKGVWDIPTSINNSRWDYFLAELWVVCLSENPEDRRIRKLVADSVLSHFYDTTEATMNRAFGLREKLGDDFSRLQNLACSGQQ</sequence>
<gene>
    <name evidence="1" type="ORF">S12H4_43736</name>
</gene>
<name>X1TY37_9ZZZZ</name>
<reference evidence="1" key="1">
    <citation type="journal article" date="2014" name="Front. Microbiol.">
        <title>High frequency of phylogenetically diverse reductive dehalogenase-homologous genes in deep subseafloor sedimentary metagenomes.</title>
        <authorList>
            <person name="Kawai M."/>
            <person name="Futagami T."/>
            <person name="Toyoda A."/>
            <person name="Takaki Y."/>
            <person name="Nishi S."/>
            <person name="Hori S."/>
            <person name="Arai W."/>
            <person name="Tsubouchi T."/>
            <person name="Morono Y."/>
            <person name="Uchiyama I."/>
            <person name="Ito T."/>
            <person name="Fujiyama A."/>
            <person name="Inagaki F."/>
            <person name="Takami H."/>
        </authorList>
    </citation>
    <scope>NUCLEOTIDE SEQUENCE</scope>
    <source>
        <strain evidence="1">Expedition CK06-06</strain>
    </source>
</reference>
<organism evidence="1">
    <name type="scientific">marine sediment metagenome</name>
    <dbReference type="NCBI Taxonomy" id="412755"/>
    <lineage>
        <taxon>unclassified sequences</taxon>
        <taxon>metagenomes</taxon>
        <taxon>ecological metagenomes</taxon>
    </lineage>
</organism>
<comment type="caution">
    <text evidence="1">The sequence shown here is derived from an EMBL/GenBank/DDBJ whole genome shotgun (WGS) entry which is preliminary data.</text>
</comment>